<evidence type="ECO:0000313" key="4">
    <source>
        <dbReference type="Proteomes" id="UP000599009"/>
    </source>
</evidence>
<sequence>MNHKTLLTTAVLATLFALSTAHAQDAAADATADAEVVARATVPAERLADRYAELAGSTEAAVDLVDSLREGSETSAAMAYGEINLTLAMAEAMLEGGAVADLDTALASVLDLRVDGMGWGQIARELDFNLGELVSAPRRALGARGHAEVDLAVSGEAAGHGTANAGGAGAGAATAADARSRAGVGADVSAGARANARIEAGARGDISGRPEGAVKPVLPTRALLPERPLLPERAQRPERPQRVGR</sequence>
<feature type="chain" id="PRO_5046416149" evidence="2">
    <location>
        <begin position="24"/>
        <end position="245"/>
    </location>
</feature>
<feature type="region of interest" description="Disordered" evidence="1">
    <location>
        <begin position="203"/>
        <end position="245"/>
    </location>
</feature>
<protein>
    <submittedName>
        <fullName evidence="3">Uncharacterized protein</fullName>
    </submittedName>
</protein>
<comment type="caution">
    <text evidence="3">The sequence shown here is derived from an EMBL/GenBank/DDBJ whole genome shotgun (WGS) entry which is preliminary data.</text>
</comment>
<keyword evidence="4" id="KW-1185">Reference proteome</keyword>
<evidence type="ECO:0000313" key="3">
    <source>
        <dbReference type="EMBL" id="GGK01178.1"/>
    </source>
</evidence>
<keyword evidence="2" id="KW-0732">Signal</keyword>
<reference evidence="4" key="1">
    <citation type="journal article" date="2019" name="Int. J. Syst. Evol. Microbiol.">
        <title>The Global Catalogue of Microorganisms (GCM) 10K type strain sequencing project: providing services to taxonomists for standard genome sequencing and annotation.</title>
        <authorList>
            <consortium name="The Broad Institute Genomics Platform"/>
            <consortium name="The Broad Institute Genome Sequencing Center for Infectious Disease"/>
            <person name="Wu L."/>
            <person name="Ma J."/>
        </authorList>
    </citation>
    <scope>NUCLEOTIDE SEQUENCE [LARGE SCALE GENOMIC DNA]</scope>
    <source>
        <strain evidence="4">CGMCC 1.8985</strain>
    </source>
</reference>
<dbReference type="RefSeq" id="WP_132985227.1">
    <property type="nucleotide sequence ID" value="NZ_BMME01000001.1"/>
</dbReference>
<name>A0ABQ2E9B0_9GAMM</name>
<gene>
    <name evidence="3" type="ORF">GCM10011394_08000</name>
</gene>
<organism evidence="3 4">
    <name type="scientific">Luteimonas terricola</name>
    <dbReference type="NCBI Taxonomy" id="645597"/>
    <lineage>
        <taxon>Bacteria</taxon>
        <taxon>Pseudomonadati</taxon>
        <taxon>Pseudomonadota</taxon>
        <taxon>Gammaproteobacteria</taxon>
        <taxon>Lysobacterales</taxon>
        <taxon>Lysobacteraceae</taxon>
        <taxon>Luteimonas</taxon>
    </lineage>
</organism>
<accession>A0ABQ2E9B0</accession>
<feature type="compositionally biased region" description="Basic and acidic residues" evidence="1">
    <location>
        <begin position="229"/>
        <end position="245"/>
    </location>
</feature>
<dbReference type="EMBL" id="BMME01000001">
    <property type="protein sequence ID" value="GGK01178.1"/>
    <property type="molecule type" value="Genomic_DNA"/>
</dbReference>
<proteinExistence type="predicted"/>
<feature type="compositionally biased region" description="Low complexity" evidence="1">
    <location>
        <begin position="218"/>
        <end position="227"/>
    </location>
</feature>
<evidence type="ECO:0000256" key="2">
    <source>
        <dbReference type="SAM" id="SignalP"/>
    </source>
</evidence>
<dbReference type="Proteomes" id="UP000599009">
    <property type="component" value="Unassembled WGS sequence"/>
</dbReference>
<evidence type="ECO:0000256" key="1">
    <source>
        <dbReference type="SAM" id="MobiDB-lite"/>
    </source>
</evidence>
<feature type="signal peptide" evidence="2">
    <location>
        <begin position="1"/>
        <end position="23"/>
    </location>
</feature>